<keyword evidence="2" id="KW-0805">Transcription regulation</keyword>
<reference evidence="7 8" key="1">
    <citation type="journal article" date="2012" name="BMC Genomics">
        <title>Comparative genomic analysis and phylogenetic position of Theileria equi.</title>
        <authorList>
            <person name="Kappmeyer L.S."/>
            <person name="Thiagarajan M."/>
            <person name="Herndon D.R."/>
            <person name="Ramsay J.D."/>
            <person name="Caler E."/>
            <person name="Djikeng A."/>
            <person name="Gillespie J.J."/>
            <person name="Lau A.O."/>
            <person name="Roalson E.H."/>
            <person name="Silva J.C."/>
            <person name="Silva M.G."/>
            <person name="Suarez C.E."/>
            <person name="Ueti M.W."/>
            <person name="Nene V.M."/>
            <person name="Mealey R.H."/>
            <person name="Knowles D.P."/>
            <person name="Brayton K.A."/>
        </authorList>
    </citation>
    <scope>NUCLEOTIDE SEQUENCE [LARGE SCALE GENOMIC DNA]</scope>
    <source>
        <strain evidence="7 8">WA</strain>
    </source>
</reference>
<dbReference type="Proteomes" id="UP000031512">
    <property type="component" value="Unassembled WGS sequence"/>
</dbReference>
<protein>
    <recommendedName>
        <fullName evidence="6">AP2/ERF domain-containing protein</fullName>
    </recommendedName>
</protein>
<evidence type="ECO:0000256" key="3">
    <source>
        <dbReference type="ARBA" id="ARBA00023125"/>
    </source>
</evidence>
<dbReference type="AlphaFoldDB" id="L1LFS1"/>
<evidence type="ECO:0000256" key="2">
    <source>
        <dbReference type="ARBA" id="ARBA00023015"/>
    </source>
</evidence>
<keyword evidence="8" id="KW-1185">Reference proteome</keyword>
<evidence type="ECO:0000256" key="1">
    <source>
        <dbReference type="ARBA" id="ARBA00004123"/>
    </source>
</evidence>
<accession>L1LFS1</accession>
<dbReference type="Gene3D" id="1.20.5.2050">
    <property type="match status" value="1"/>
</dbReference>
<comment type="caution">
    <text evidence="7">The sequence shown here is derived from an EMBL/GenBank/DDBJ whole genome shotgun (WGS) entry which is preliminary data.</text>
</comment>
<name>L1LFS1_THEEQ</name>
<keyword evidence="3" id="KW-0238">DNA-binding</keyword>
<dbReference type="OrthoDB" id="372949at2759"/>
<keyword evidence="4" id="KW-0804">Transcription</keyword>
<dbReference type="GeneID" id="15807572"/>
<evidence type="ECO:0000313" key="8">
    <source>
        <dbReference type="Proteomes" id="UP000031512"/>
    </source>
</evidence>
<dbReference type="GO" id="GO:0005634">
    <property type="term" value="C:nucleus"/>
    <property type="evidence" value="ECO:0007669"/>
    <property type="project" value="UniProtKB-SubCell"/>
</dbReference>
<dbReference type="VEuPathDB" id="PiroplasmaDB:BEWA_041620"/>
<comment type="subcellular location">
    <subcellularLocation>
        <location evidence="1">Nucleus</location>
    </subcellularLocation>
</comment>
<gene>
    <name evidence="7" type="ORF">BEWA_041620</name>
</gene>
<feature type="domain" description="AP2/ERF" evidence="6">
    <location>
        <begin position="216"/>
        <end position="263"/>
    </location>
</feature>
<dbReference type="EMBL" id="ACOU01000002">
    <property type="protein sequence ID" value="EKX74124.1"/>
    <property type="molecule type" value="Genomic_DNA"/>
</dbReference>
<dbReference type="eggNOG" id="ENOG502SPES">
    <property type="taxonomic scope" value="Eukaryota"/>
</dbReference>
<dbReference type="Pfam" id="PF00847">
    <property type="entry name" value="AP2"/>
    <property type="match status" value="1"/>
</dbReference>
<sequence>MFRNVDMSRIFDNIDGDKMFNADEDLLRQMESERQKGLVNNMQDYKGADFDHLLNWIDTIVSLCRNLDGVCHKIDGFFPSDDGSNTMAWLRNAMEERESLDFSSLYANYAHPEYTMSRENFSENQQGWGMEDPGMLKSEGSGKILPQKSRKQKKGDQLANLKLLENGGEMIVVKRRKKRSTNVNIIKVTNAYDYLLEIPWFSEPDPSKGSHQYKCSIPGVYWDKRSWIASWYRDGRRYYSSFSAKLHGFYKSKYYAIQVRLYNTMYNGQVRKPEYNVKDSYDNFCKEVL</sequence>
<dbReference type="GO" id="GO:0003677">
    <property type="term" value="F:DNA binding"/>
    <property type="evidence" value="ECO:0007669"/>
    <property type="project" value="UniProtKB-KW"/>
</dbReference>
<keyword evidence="5" id="KW-0539">Nucleus</keyword>
<evidence type="ECO:0000259" key="6">
    <source>
        <dbReference type="Pfam" id="PF00847"/>
    </source>
</evidence>
<dbReference type="RefSeq" id="XP_004833576.1">
    <property type="nucleotide sequence ID" value="XM_004833519.1"/>
</dbReference>
<dbReference type="GO" id="GO:0003700">
    <property type="term" value="F:DNA-binding transcription factor activity"/>
    <property type="evidence" value="ECO:0007669"/>
    <property type="project" value="InterPro"/>
</dbReference>
<evidence type="ECO:0000256" key="5">
    <source>
        <dbReference type="ARBA" id="ARBA00023242"/>
    </source>
</evidence>
<evidence type="ECO:0000313" key="7">
    <source>
        <dbReference type="EMBL" id="EKX74124.1"/>
    </source>
</evidence>
<organism evidence="7 8">
    <name type="scientific">Theileria equi strain WA</name>
    <dbReference type="NCBI Taxonomy" id="1537102"/>
    <lineage>
        <taxon>Eukaryota</taxon>
        <taxon>Sar</taxon>
        <taxon>Alveolata</taxon>
        <taxon>Apicomplexa</taxon>
        <taxon>Aconoidasida</taxon>
        <taxon>Piroplasmida</taxon>
        <taxon>Theileriidae</taxon>
        <taxon>Theileria</taxon>
    </lineage>
</organism>
<dbReference type="InterPro" id="IPR001471">
    <property type="entry name" value="AP2/ERF_dom"/>
</dbReference>
<evidence type="ECO:0000256" key="4">
    <source>
        <dbReference type="ARBA" id="ARBA00023163"/>
    </source>
</evidence>
<dbReference type="KEGG" id="beq:BEWA_041620"/>
<proteinExistence type="predicted"/>